<sequence>MAHHFPPPELASRRAAGSWLASTGTEIVEVWKVLSLTTSLDPLRWKATDTTEPMADTNAKTEPVHDDGVDECSA</sequence>
<evidence type="ECO:0000313" key="2">
    <source>
        <dbReference type="EMBL" id="KFB54031.1"/>
    </source>
</evidence>
<reference evidence="2 4" key="1">
    <citation type="journal article" date="2014" name="BMC Genomics">
        <title>Genome sequence of Anopheles sinensis provides insight into genetics basis of mosquito competence for malaria parasites.</title>
        <authorList>
            <person name="Zhou D."/>
            <person name="Zhang D."/>
            <person name="Ding G."/>
            <person name="Shi L."/>
            <person name="Hou Q."/>
            <person name="Ye Y."/>
            <person name="Xu Y."/>
            <person name="Zhou H."/>
            <person name="Xiong C."/>
            <person name="Li S."/>
            <person name="Yu J."/>
            <person name="Hong S."/>
            <person name="Yu X."/>
            <person name="Zou P."/>
            <person name="Chen C."/>
            <person name="Chang X."/>
            <person name="Wang W."/>
            <person name="Lv Y."/>
            <person name="Sun Y."/>
            <person name="Ma L."/>
            <person name="Shen B."/>
            <person name="Zhu C."/>
        </authorList>
    </citation>
    <scope>NUCLEOTIDE SEQUENCE [LARGE SCALE GENOMIC DNA]</scope>
</reference>
<dbReference type="EMBL" id="ATLV01003977">
    <property type="status" value="NOT_ANNOTATED_CDS"/>
    <property type="molecule type" value="Genomic_DNA"/>
</dbReference>
<evidence type="ECO:0000313" key="4">
    <source>
        <dbReference type="Proteomes" id="UP000030765"/>
    </source>
</evidence>
<dbReference type="EMBL" id="KL641787">
    <property type="protein sequence ID" value="KFB54031.1"/>
    <property type="molecule type" value="Genomic_DNA"/>
</dbReference>
<evidence type="ECO:0000313" key="3">
    <source>
        <dbReference type="EnsemblMetazoa" id="ASIC000770-PA"/>
    </source>
</evidence>
<proteinExistence type="predicted"/>
<gene>
    <name evidence="2" type="ORF">ZHAS_00000770</name>
</gene>
<keyword evidence="4" id="KW-1185">Reference proteome</keyword>
<dbReference type="Proteomes" id="UP000030765">
    <property type="component" value="Unassembled WGS sequence"/>
</dbReference>
<feature type="region of interest" description="Disordered" evidence="1">
    <location>
        <begin position="51"/>
        <end position="74"/>
    </location>
</feature>
<dbReference type="VEuPathDB" id="VectorBase:ASIC000770"/>
<name>A0A084WUY7_ANOSI</name>
<dbReference type="EnsemblMetazoa" id="ASIC000770-RA">
    <property type="protein sequence ID" value="ASIC000770-PA"/>
    <property type="gene ID" value="ASIC000770"/>
</dbReference>
<reference evidence="3" key="2">
    <citation type="submission" date="2020-05" db="UniProtKB">
        <authorList>
            <consortium name="EnsemblMetazoa"/>
        </authorList>
    </citation>
    <scope>IDENTIFICATION</scope>
</reference>
<accession>A0A084WUY7</accession>
<organism evidence="2">
    <name type="scientific">Anopheles sinensis</name>
    <name type="common">Mosquito</name>
    <dbReference type="NCBI Taxonomy" id="74873"/>
    <lineage>
        <taxon>Eukaryota</taxon>
        <taxon>Metazoa</taxon>
        <taxon>Ecdysozoa</taxon>
        <taxon>Arthropoda</taxon>
        <taxon>Hexapoda</taxon>
        <taxon>Insecta</taxon>
        <taxon>Pterygota</taxon>
        <taxon>Neoptera</taxon>
        <taxon>Endopterygota</taxon>
        <taxon>Diptera</taxon>
        <taxon>Nematocera</taxon>
        <taxon>Culicoidea</taxon>
        <taxon>Culicidae</taxon>
        <taxon>Anophelinae</taxon>
        <taxon>Anopheles</taxon>
    </lineage>
</organism>
<evidence type="ECO:0000256" key="1">
    <source>
        <dbReference type="SAM" id="MobiDB-lite"/>
    </source>
</evidence>
<protein>
    <submittedName>
        <fullName evidence="2 3">ABC transporter</fullName>
    </submittedName>
</protein>
<dbReference type="AlphaFoldDB" id="A0A084WUY7"/>